<dbReference type="EMBL" id="JAIWJY010000002">
    <property type="protein sequence ID" value="MDE1206010.1"/>
    <property type="molecule type" value="Genomic_DNA"/>
</dbReference>
<keyword evidence="2" id="KW-1185">Reference proteome</keyword>
<evidence type="ECO:0000313" key="2">
    <source>
        <dbReference type="Proteomes" id="UP001149303"/>
    </source>
</evidence>
<organism evidence="1 2">
    <name type="scientific">Tenacibaculum larymnensis</name>
    <dbReference type="NCBI Taxonomy" id="2878201"/>
    <lineage>
        <taxon>Bacteria</taxon>
        <taxon>Pseudomonadati</taxon>
        <taxon>Bacteroidota</taxon>
        <taxon>Flavobacteriia</taxon>
        <taxon>Flavobacteriales</taxon>
        <taxon>Flavobacteriaceae</taxon>
        <taxon>Tenacibaculum</taxon>
    </lineage>
</organism>
<dbReference type="AlphaFoldDB" id="A0A9X4EPU0"/>
<sequence length="48" mass="5685">MTFRNRYSIGSISMYNLTLSMFADQFGVWNNYRKFLNLGLDRISKNLS</sequence>
<proteinExistence type="predicted"/>
<dbReference type="RefSeq" id="WP_274639330.1">
    <property type="nucleotide sequence ID" value="NZ_JAIWJY010000002.1"/>
</dbReference>
<comment type="caution">
    <text evidence="1">The sequence shown here is derived from an EMBL/GenBank/DDBJ whole genome shotgun (WGS) entry which is preliminary data.</text>
</comment>
<name>A0A9X4EPU0_9FLAO</name>
<protein>
    <submittedName>
        <fullName evidence="1">Uncharacterized protein</fullName>
    </submittedName>
</protein>
<reference evidence="1" key="1">
    <citation type="submission" date="2021-09" db="EMBL/GenBank/DDBJ databases">
        <authorList>
            <person name="Smyrli M."/>
        </authorList>
    </citation>
    <scope>NUCLEOTIDE SEQUENCE</scope>
    <source>
        <strain evidence="1">LAR25</strain>
    </source>
</reference>
<accession>A0A9X4EPU0</accession>
<gene>
    <name evidence="1" type="ORF">LCI24_04300</name>
</gene>
<dbReference type="Proteomes" id="UP001149303">
    <property type="component" value="Unassembled WGS sequence"/>
</dbReference>
<evidence type="ECO:0000313" key="1">
    <source>
        <dbReference type="EMBL" id="MDE1206010.1"/>
    </source>
</evidence>